<protein>
    <recommendedName>
        <fullName evidence="1">Type ISP restriction-modification enzyme LLaBIII C-terminal specificity domain-containing protein</fullName>
    </recommendedName>
</protein>
<accession>A0A7G1Q9V6</accession>
<dbReference type="KEGG" id="ntg:NSCAC_0999"/>
<dbReference type="RefSeq" id="WP_197743742.1">
    <property type="nucleotide sequence ID" value="NZ_LR778175.1"/>
</dbReference>
<dbReference type="EMBL" id="LR778175">
    <property type="protein sequence ID" value="CAB1276100.1"/>
    <property type="molecule type" value="Genomic_DNA"/>
</dbReference>
<gene>
    <name evidence="2" type="ORF">NSCAC_0999</name>
</gene>
<evidence type="ECO:0000259" key="1">
    <source>
        <dbReference type="Pfam" id="PF18135"/>
    </source>
</evidence>
<feature type="domain" description="Type ISP restriction-modification enzyme LLaBIII C-terminal specificity" evidence="1">
    <location>
        <begin position="1"/>
        <end position="233"/>
    </location>
</feature>
<name>A0A7G1Q9V6_9GAMM</name>
<dbReference type="Pfam" id="PF18135">
    <property type="entry name" value="Type_ISP_C"/>
    <property type="match status" value="1"/>
</dbReference>
<keyword evidence="3" id="KW-1185">Reference proteome</keyword>
<evidence type="ECO:0000313" key="3">
    <source>
        <dbReference type="Proteomes" id="UP000516072"/>
    </source>
</evidence>
<organism evidence="2 3">
    <name type="scientific">Candidatus Nitrosacidococcus tergens</name>
    <dbReference type="NCBI Taxonomy" id="553981"/>
    <lineage>
        <taxon>Bacteria</taxon>
        <taxon>Pseudomonadati</taxon>
        <taxon>Pseudomonadota</taxon>
        <taxon>Gammaproteobacteria</taxon>
        <taxon>Chromatiales</taxon>
        <taxon>Chromatiaceae</taxon>
        <taxon>Candidatus Nitrosacidococcus</taxon>
    </lineage>
</organism>
<reference evidence="2 3" key="1">
    <citation type="submission" date="2020-03" db="EMBL/GenBank/DDBJ databases">
        <authorList>
            <person name="Picone N."/>
        </authorList>
    </citation>
    <scope>NUCLEOTIDE SEQUENCE [LARGE SCALE GENOMIC DNA]</scope>
    <source>
        <strain evidence="2">NSCAC1</strain>
    </source>
</reference>
<dbReference type="AlphaFoldDB" id="A0A7G1Q9V6"/>
<sequence>MITNVIPDLEMISKGQYFPLYLYEKISSEKQDLFTHSSLQSGYQQVDGITNETLTHFQNTYKNKICKADIFYYIYDVLHCENYRGQYKDNLSKQLPRIFLAKNYAIFTALSQAGRRLADLHLNYESALPYPVTFLGTLIHKGTDFVNARPEHFYARKMKFVKKEDRTRVIYNDFITIEISQSVPTYNYVVNGKSALEWVIKRQSVRQDKDSQIKNNANDWANKTMDNRGYPLELVQRVITVSLETMKIVAEISQLGEIETIALAEAILPVSHLL</sequence>
<dbReference type="Proteomes" id="UP000516072">
    <property type="component" value="Chromosome"/>
</dbReference>
<evidence type="ECO:0000313" key="2">
    <source>
        <dbReference type="EMBL" id="CAB1276100.1"/>
    </source>
</evidence>
<proteinExistence type="predicted"/>
<dbReference type="InterPro" id="IPR041635">
    <property type="entry name" value="Type_ISP_LLaBIII_C"/>
</dbReference>